<dbReference type="AlphaFoldDB" id="A0A7J7N0D6"/>
<evidence type="ECO:0000256" key="4">
    <source>
        <dbReference type="ARBA" id="ARBA00023163"/>
    </source>
</evidence>
<evidence type="ECO:0000256" key="3">
    <source>
        <dbReference type="ARBA" id="ARBA00023125"/>
    </source>
</evidence>
<dbReference type="Proteomes" id="UP000541444">
    <property type="component" value="Unassembled WGS sequence"/>
</dbReference>
<dbReference type="EMBL" id="JACGCM010001161">
    <property type="protein sequence ID" value="KAF6160596.1"/>
    <property type="molecule type" value="Genomic_DNA"/>
</dbReference>
<evidence type="ECO:0000313" key="8">
    <source>
        <dbReference type="Proteomes" id="UP000541444"/>
    </source>
</evidence>
<proteinExistence type="predicted"/>
<dbReference type="GO" id="GO:0003677">
    <property type="term" value="F:DNA binding"/>
    <property type="evidence" value="ECO:0007669"/>
    <property type="project" value="UniProtKB-KW"/>
</dbReference>
<dbReference type="PROSITE" id="PS50863">
    <property type="entry name" value="B3"/>
    <property type="match status" value="1"/>
</dbReference>
<comment type="caution">
    <text evidence="7">The sequence shown here is derived from an EMBL/GenBank/DDBJ whole genome shotgun (WGS) entry which is preliminary data.</text>
</comment>
<evidence type="ECO:0000259" key="6">
    <source>
        <dbReference type="PROSITE" id="PS50863"/>
    </source>
</evidence>
<keyword evidence="5" id="KW-0539">Nucleus</keyword>
<dbReference type="InterPro" id="IPR050655">
    <property type="entry name" value="Plant_B3_domain"/>
</dbReference>
<dbReference type="Gene3D" id="2.40.330.10">
    <property type="entry name" value="DNA-binding pseudobarrel domain"/>
    <property type="match status" value="1"/>
</dbReference>
<keyword evidence="4" id="KW-0804">Transcription</keyword>
<evidence type="ECO:0000256" key="5">
    <source>
        <dbReference type="ARBA" id="ARBA00023242"/>
    </source>
</evidence>
<dbReference type="InterPro" id="IPR003340">
    <property type="entry name" value="B3_DNA-bd"/>
</dbReference>
<keyword evidence="2" id="KW-0805">Transcription regulation</keyword>
<dbReference type="CDD" id="cd10017">
    <property type="entry name" value="B3_DNA"/>
    <property type="match status" value="1"/>
</dbReference>
<comment type="subcellular location">
    <subcellularLocation>
        <location evidence="1">Nucleus</location>
    </subcellularLocation>
</comment>
<dbReference type="GO" id="GO:0005634">
    <property type="term" value="C:nucleus"/>
    <property type="evidence" value="ECO:0007669"/>
    <property type="project" value="UniProtKB-SubCell"/>
</dbReference>
<name>A0A7J7N0D6_9MAGN</name>
<protein>
    <recommendedName>
        <fullName evidence="6">TF-B3 domain-containing protein</fullName>
    </recommendedName>
</protein>
<keyword evidence="8" id="KW-1185">Reference proteome</keyword>
<evidence type="ECO:0000256" key="2">
    <source>
        <dbReference type="ARBA" id="ARBA00023015"/>
    </source>
</evidence>
<evidence type="ECO:0000313" key="7">
    <source>
        <dbReference type="EMBL" id="KAF6160596.1"/>
    </source>
</evidence>
<reference evidence="7 8" key="1">
    <citation type="journal article" date="2020" name="IScience">
        <title>Genome Sequencing of the Endangered Kingdonia uniflora (Circaeasteraceae, Ranunculales) Reveals Potential Mechanisms of Evolutionary Specialization.</title>
        <authorList>
            <person name="Sun Y."/>
            <person name="Deng T."/>
            <person name="Zhang A."/>
            <person name="Moore M.J."/>
            <person name="Landis J.B."/>
            <person name="Lin N."/>
            <person name="Zhang H."/>
            <person name="Zhang X."/>
            <person name="Huang J."/>
            <person name="Zhang X."/>
            <person name="Sun H."/>
            <person name="Wang H."/>
        </authorList>
    </citation>
    <scope>NUCLEOTIDE SEQUENCE [LARGE SCALE GENOMIC DNA]</scope>
    <source>
        <strain evidence="7">TB1705</strain>
        <tissue evidence="7">Leaf</tissue>
    </source>
</reference>
<accession>A0A7J7N0D6</accession>
<dbReference type="SUPFAM" id="SSF101936">
    <property type="entry name" value="DNA-binding pseudobarrel domain"/>
    <property type="match status" value="1"/>
</dbReference>
<sequence>MANDFQKPSFFKIMLGDYKKKLRIPSHFASHISTETSKVAILEGPSGNCWEVKVQKIVNDIFFKKGWRMFLEDHTLQERDFLVFIHDGRMRFSVKIFGPNACEREDSFRVECSLEPTRSFPVSKNCQGCNFRQEQRAFTGVKAKDAANSFSSRLNFFVRGMKAYNVENRCQLVSFC</sequence>
<dbReference type="Pfam" id="PF02362">
    <property type="entry name" value="B3"/>
    <property type="match status" value="1"/>
</dbReference>
<evidence type="ECO:0000256" key="1">
    <source>
        <dbReference type="ARBA" id="ARBA00004123"/>
    </source>
</evidence>
<keyword evidence="3" id="KW-0238">DNA-binding</keyword>
<gene>
    <name evidence="7" type="ORF">GIB67_019536</name>
</gene>
<dbReference type="PANTHER" id="PTHR31920:SF132">
    <property type="entry name" value="TF-B3 DOMAIN-CONTAINING PROTEIN"/>
    <property type="match status" value="1"/>
</dbReference>
<dbReference type="SMART" id="SM01019">
    <property type="entry name" value="B3"/>
    <property type="match status" value="1"/>
</dbReference>
<dbReference type="PANTHER" id="PTHR31920">
    <property type="entry name" value="B3 DOMAIN-CONTAINING"/>
    <property type="match status" value="1"/>
</dbReference>
<organism evidence="7 8">
    <name type="scientific">Kingdonia uniflora</name>
    <dbReference type="NCBI Taxonomy" id="39325"/>
    <lineage>
        <taxon>Eukaryota</taxon>
        <taxon>Viridiplantae</taxon>
        <taxon>Streptophyta</taxon>
        <taxon>Embryophyta</taxon>
        <taxon>Tracheophyta</taxon>
        <taxon>Spermatophyta</taxon>
        <taxon>Magnoliopsida</taxon>
        <taxon>Ranunculales</taxon>
        <taxon>Circaeasteraceae</taxon>
        <taxon>Kingdonia</taxon>
    </lineage>
</organism>
<dbReference type="InterPro" id="IPR015300">
    <property type="entry name" value="DNA-bd_pseudobarrel_sf"/>
</dbReference>
<dbReference type="OrthoDB" id="1666376at2759"/>
<feature type="domain" description="TF-B3" evidence="6">
    <location>
        <begin position="7"/>
        <end position="100"/>
    </location>
</feature>